<dbReference type="Pfam" id="PF13432">
    <property type="entry name" value="TPR_16"/>
    <property type="match status" value="1"/>
</dbReference>
<keyword evidence="3" id="KW-0949">S-adenosyl-L-methionine</keyword>
<evidence type="ECO:0000313" key="7">
    <source>
        <dbReference type="Proteomes" id="UP000618445"/>
    </source>
</evidence>
<dbReference type="PROSITE" id="PS51678">
    <property type="entry name" value="SAM_MT_PRMT"/>
    <property type="match status" value="1"/>
</dbReference>
<dbReference type="Pfam" id="PF22528">
    <property type="entry name" value="PRMT_C"/>
    <property type="match status" value="1"/>
</dbReference>
<keyword evidence="7" id="KW-1185">Reference proteome</keyword>
<keyword evidence="1" id="KW-0489">Methyltransferase</keyword>
<dbReference type="InterPro" id="IPR055135">
    <property type="entry name" value="PRMT_dom"/>
</dbReference>
<evidence type="ECO:0000256" key="1">
    <source>
        <dbReference type="ARBA" id="ARBA00022603"/>
    </source>
</evidence>
<dbReference type="Pfam" id="PF00515">
    <property type="entry name" value="TPR_1"/>
    <property type="match status" value="1"/>
</dbReference>
<feature type="repeat" description="TPR" evidence="4">
    <location>
        <begin position="135"/>
        <end position="168"/>
    </location>
</feature>
<gene>
    <name evidence="6" type="ORF">H6G05_02930</name>
</gene>
<dbReference type="SUPFAM" id="SSF48452">
    <property type="entry name" value="TPR-like"/>
    <property type="match status" value="2"/>
</dbReference>
<sequence>MLEANSVKSLKQEAEVKPSDDQAWLHLARACYSQANWEEAIAAYVRAIDIRHQYAAENYDPSNILVTSSSNISNSNEDSSNALDEAFTYYQETLEIEAEYAVFYLHYGYFLRDQLQINAAELAFHKCLEINPELAESFLELGNIEYNRCNYAASIQYFQNALVHKPEYAEAYCNIGNCLALQGQFEEAITCYEKAYTINPNLPELSQKLNKIYNRFVPRWHFPMMNDTYRNDCYEKTLQKLVKPDSIVLDIGSGSGLLALMAARAGAKQVYTCEKVNVIANIARQIVEANGYSQQITTFNKLSDDLKVGEDLAEPADILVSEIFDVGLLAEYAVPSIRHAREHLLKPSAKIIPRAATVYAALVDSQDVFHTDRVNMVSGFDLSLFNTFSKKEDYLQLFLCNFKHKILCQPFEVFEFDFCGANIEPENRKIAVQITQNGNCHAIAFWFRLWLDDEIYLDTSPLSQDTCWMQAVHIVDPPNVVHAGQEVVVLASHDTTYIDLKLSE</sequence>
<evidence type="ECO:0000256" key="3">
    <source>
        <dbReference type="ARBA" id="ARBA00022691"/>
    </source>
</evidence>
<dbReference type="Gene3D" id="1.25.40.10">
    <property type="entry name" value="Tetratricopeptide repeat domain"/>
    <property type="match status" value="3"/>
</dbReference>
<evidence type="ECO:0000256" key="4">
    <source>
        <dbReference type="PROSITE-ProRule" id="PRU00339"/>
    </source>
</evidence>
<dbReference type="Gene3D" id="3.40.50.150">
    <property type="entry name" value="Vaccinia Virus protein VP39"/>
    <property type="match status" value="1"/>
</dbReference>
<name>A0ABR8C6N6_9CYAN</name>
<dbReference type="InterPro" id="IPR025799">
    <property type="entry name" value="Arg_MeTrfase"/>
</dbReference>
<evidence type="ECO:0000256" key="2">
    <source>
        <dbReference type="ARBA" id="ARBA00022679"/>
    </source>
</evidence>
<comment type="caution">
    <text evidence="6">The sequence shown here is derived from an EMBL/GenBank/DDBJ whole genome shotgun (WGS) entry which is preliminary data.</text>
</comment>
<dbReference type="PROSITE" id="PS50293">
    <property type="entry name" value="TPR_REGION"/>
    <property type="match status" value="1"/>
</dbReference>
<dbReference type="InterPro" id="IPR019734">
    <property type="entry name" value="TPR_rpt"/>
</dbReference>
<dbReference type="PANTHER" id="PTHR11006">
    <property type="entry name" value="PROTEIN ARGININE N-METHYLTRANSFERASE"/>
    <property type="match status" value="1"/>
</dbReference>
<dbReference type="SUPFAM" id="SSF53335">
    <property type="entry name" value="S-adenosyl-L-methionine-dependent methyltransferases"/>
    <property type="match status" value="1"/>
</dbReference>
<keyword evidence="2" id="KW-0808">Transferase</keyword>
<dbReference type="RefSeq" id="WP_190576168.1">
    <property type="nucleotide sequence ID" value="NZ_CAWPQU010000023.1"/>
</dbReference>
<dbReference type="EMBL" id="JACJQY010000003">
    <property type="protein sequence ID" value="MBD2315800.1"/>
    <property type="molecule type" value="Genomic_DNA"/>
</dbReference>
<dbReference type="CDD" id="cd02440">
    <property type="entry name" value="AdoMet_MTases"/>
    <property type="match status" value="1"/>
</dbReference>
<protein>
    <submittedName>
        <fullName evidence="6">Tetratricopeptide repeat protein</fullName>
    </submittedName>
</protein>
<dbReference type="InterPro" id="IPR011990">
    <property type="entry name" value="TPR-like_helical_dom_sf"/>
</dbReference>
<dbReference type="PANTHER" id="PTHR11006:SF4">
    <property type="entry name" value="PROTEIN ARGININE N-METHYLTRANSFERASE 7"/>
    <property type="match status" value="1"/>
</dbReference>
<reference evidence="6 7" key="1">
    <citation type="journal article" date="2020" name="ISME J.">
        <title>Comparative genomics reveals insights into cyanobacterial evolution and habitat adaptation.</title>
        <authorList>
            <person name="Chen M.Y."/>
            <person name="Teng W.K."/>
            <person name="Zhao L."/>
            <person name="Hu C.X."/>
            <person name="Zhou Y.K."/>
            <person name="Han B.P."/>
            <person name="Song L.R."/>
            <person name="Shu W.S."/>
        </authorList>
    </citation>
    <scope>NUCLEOTIDE SEQUENCE [LARGE SCALE GENOMIC DNA]</scope>
    <source>
        <strain evidence="6 7">FACHB-1050</strain>
    </source>
</reference>
<feature type="repeat" description="TPR" evidence="4">
    <location>
        <begin position="169"/>
        <end position="202"/>
    </location>
</feature>
<dbReference type="Gene3D" id="2.70.160.11">
    <property type="entry name" value="Hnrnp arginine n-methyltransferase1"/>
    <property type="match status" value="1"/>
</dbReference>
<dbReference type="PROSITE" id="PS50005">
    <property type="entry name" value="TPR"/>
    <property type="match status" value="2"/>
</dbReference>
<dbReference type="SMART" id="SM00028">
    <property type="entry name" value="TPR"/>
    <property type="match status" value="4"/>
</dbReference>
<evidence type="ECO:0000313" key="6">
    <source>
        <dbReference type="EMBL" id="MBD2315800.1"/>
    </source>
</evidence>
<keyword evidence="4" id="KW-0802">TPR repeat</keyword>
<dbReference type="InterPro" id="IPR029063">
    <property type="entry name" value="SAM-dependent_MTases_sf"/>
</dbReference>
<evidence type="ECO:0000259" key="5">
    <source>
        <dbReference type="Pfam" id="PF22528"/>
    </source>
</evidence>
<feature type="domain" description="Protein arginine N-methyltransferase" evidence="5">
    <location>
        <begin position="355"/>
        <end position="489"/>
    </location>
</feature>
<dbReference type="Proteomes" id="UP000618445">
    <property type="component" value="Unassembled WGS sequence"/>
</dbReference>
<organism evidence="6 7">
    <name type="scientific">Phormidium tenue FACHB-1050</name>
    <dbReference type="NCBI Taxonomy" id="2692857"/>
    <lineage>
        <taxon>Bacteria</taxon>
        <taxon>Bacillati</taxon>
        <taxon>Cyanobacteriota</taxon>
        <taxon>Cyanophyceae</taxon>
        <taxon>Oscillatoriophycideae</taxon>
        <taxon>Oscillatoriales</taxon>
        <taxon>Oscillatoriaceae</taxon>
        <taxon>Phormidium</taxon>
    </lineage>
</organism>
<proteinExistence type="predicted"/>
<accession>A0ABR8C6N6</accession>
<dbReference type="Pfam" id="PF06325">
    <property type="entry name" value="PrmA"/>
    <property type="match status" value="1"/>
</dbReference>